<evidence type="ECO:0000256" key="6">
    <source>
        <dbReference type="ARBA" id="ARBA00022989"/>
    </source>
</evidence>
<dbReference type="RefSeq" id="WP_245840585.1">
    <property type="nucleotide sequence ID" value="NZ_FZNN01000001.1"/>
</dbReference>
<evidence type="ECO:0000256" key="1">
    <source>
        <dbReference type="ARBA" id="ARBA00004370"/>
    </source>
</evidence>
<evidence type="ECO:0000313" key="11">
    <source>
        <dbReference type="EMBL" id="SNR26586.1"/>
    </source>
</evidence>
<dbReference type="GO" id="GO:0032153">
    <property type="term" value="C:cell division site"/>
    <property type="evidence" value="ECO:0007669"/>
    <property type="project" value="UniProtKB-UniRule"/>
</dbReference>
<dbReference type="GO" id="GO:0043093">
    <property type="term" value="P:FtsZ-dependent cytokinesis"/>
    <property type="evidence" value="ECO:0007669"/>
    <property type="project" value="UniProtKB-UniRule"/>
</dbReference>
<keyword evidence="4 9" id="KW-0132">Cell division</keyword>
<dbReference type="AlphaFoldDB" id="A0A238UX42"/>
<proteinExistence type="inferred from homology"/>
<comment type="subcellular location">
    <subcellularLocation>
        <location evidence="9">Cell inner membrane</location>
        <topology evidence="9">Single-pass type II membrane protein</topology>
    </subcellularLocation>
    <subcellularLocation>
        <location evidence="1">Membrane</location>
    </subcellularLocation>
    <text evidence="9">Localizes to the division septum.</text>
</comment>
<keyword evidence="2 9" id="KW-1003">Cell membrane</keyword>
<dbReference type="GO" id="GO:0005886">
    <property type="term" value="C:plasma membrane"/>
    <property type="evidence" value="ECO:0007669"/>
    <property type="project" value="UniProtKB-SubCell"/>
</dbReference>
<keyword evidence="7 9" id="KW-0472">Membrane</keyword>
<dbReference type="HAMAP" id="MF_00911">
    <property type="entry name" value="FtsQ_subfam"/>
    <property type="match status" value="1"/>
</dbReference>
<evidence type="ECO:0000256" key="9">
    <source>
        <dbReference type="HAMAP-Rule" id="MF_00911"/>
    </source>
</evidence>
<feature type="domain" description="POTRA" evidence="10">
    <location>
        <begin position="74"/>
        <end position="142"/>
    </location>
</feature>
<evidence type="ECO:0000256" key="7">
    <source>
        <dbReference type="ARBA" id="ARBA00023136"/>
    </source>
</evidence>
<keyword evidence="5 9" id="KW-0812">Transmembrane</keyword>
<dbReference type="Pfam" id="PF03799">
    <property type="entry name" value="FtsQ_DivIB_C"/>
    <property type="match status" value="1"/>
</dbReference>
<name>A0A238UX42_9RHOB</name>
<accession>A0A238UX42</accession>
<reference evidence="11 12" key="1">
    <citation type="submission" date="2017-06" db="EMBL/GenBank/DDBJ databases">
        <authorList>
            <person name="Kim H.J."/>
            <person name="Triplett B.A."/>
        </authorList>
    </citation>
    <scope>NUCLEOTIDE SEQUENCE [LARGE SCALE GENOMIC DNA]</scope>
    <source>
        <strain evidence="11 12">DSM 29052</strain>
    </source>
</reference>
<organism evidence="11 12">
    <name type="scientific">Puniceibacterium sediminis</name>
    <dbReference type="NCBI Taxonomy" id="1608407"/>
    <lineage>
        <taxon>Bacteria</taxon>
        <taxon>Pseudomonadati</taxon>
        <taxon>Pseudomonadota</taxon>
        <taxon>Alphaproteobacteria</taxon>
        <taxon>Rhodobacterales</taxon>
        <taxon>Paracoccaceae</taxon>
        <taxon>Puniceibacterium</taxon>
    </lineage>
</organism>
<dbReference type="PANTHER" id="PTHR35851">
    <property type="entry name" value="CELL DIVISION PROTEIN FTSQ"/>
    <property type="match status" value="1"/>
</dbReference>
<dbReference type="InterPro" id="IPR034746">
    <property type="entry name" value="POTRA"/>
</dbReference>
<keyword evidence="8 9" id="KW-0131">Cell cycle</keyword>
<comment type="similarity">
    <text evidence="9">Belongs to the FtsQ/DivIB family. FtsQ subfamily.</text>
</comment>
<feature type="transmembrane region" description="Helical" evidence="9">
    <location>
        <begin position="29"/>
        <end position="50"/>
    </location>
</feature>
<dbReference type="EMBL" id="FZNN01000001">
    <property type="protein sequence ID" value="SNR26586.1"/>
    <property type="molecule type" value="Genomic_DNA"/>
</dbReference>
<keyword evidence="12" id="KW-1185">Reference proteome</keyword>
<dbReference type="Proteomes" id="UP000198417">
    <property type="component" value="Unassembled WGS sequence"/>
</dbReference>
<keyword evidence="6 9" id="KW-1133">Transmembrane helix</keyword>
<evidence type="ECO:0000256" key="5">
    <source>
        <dbReference type="ARBA" id="ARBA00022692"/>
    </source>
</evidence>
<gene>
    <name evidence="9" type="primary">ftsQ</name>
    <name evidence="11" type="ORF">SAMN06265370_101258</name>
</gene>
<evidence type="ECO:0000313" key="12">
    <source>
        <dbReference type="Proteomes" id="UP000198417"/>
    </source>
</evidence>
<evidence type="ECO:0000256" key="2">
    <source>
        <dbReference type="ARBA" id="ARBA00022475"/>
    </source>
</evidence>
<sequence length="288" mass="32117">MQQISRADPAPSRLRYRMHRVMLTPLYRILLRVGLPLAIVIGGTAAWFSVQANRDVVFGMIANARDAIEHRPEFMVKLMAIDGASDSVAEDIREILPDDFPVSSFDMDLDAMRDTVVGLDAVESARLRIRQGGVLQVDVVERVPVVVWRSDVGLELLDKKGVHVGPVAHRANHAELPLIVGDGADANVSEALALLAAAKPLWPRLRAMQRIGERRWDVVLDRDQRLLLPESGAVQALERAIAMDEAVDLLERDLQTVDLRLPQRPTLRLTGHAVQEMWQMKTMQTEGN</sequence>
<dbReference type="PANTHER" id="PTHR35851:SF1">
    <property type="entry name" value="CELL DIVISION PROTEIN FTSQ"/>
    <property type="match status" value="1"/>
</dbReference>
<dbReference type="InterPro" id="IPR005548">
    <property type="entry name" value="Cell_div_FtsQ/DivIB_C"/>
</dbReference>
<evidence type="ECO:0000259" key="10">
    <source>
        <dbReference type="PROSITE" id="PS51779"/>
    </source>
</evidence>
<dbReference type="InterPro" id="IPR026579">
    <property type="entry name" value="FtsQ"/>
</dbReference>
<evidence type="ECO:0000256" key="3">
    <source>
        <dbReference type="ARBA" id="ARBA00022519"/>
    </source>
</evidence>
<dbReference type="InterPro" id="IPR045335">
    <property type="entry name" value="FtsQ_C_sf"/>
</dbReference>
<keyword evidence="3 9" id="KW-0997">Cell inner membrane</keyword>
<evidence type="ECO:0000256" key="4">
    <source>
        <dbReference type="ARBA" id="ARBA00022618"/>
    </source>
</evidence>
<comment type="function">
    <text evidence="9">Essential cell division protein.</text>
</comment>
<protein>
    <recommendedName>
        <fullName evidence="9">Cell division protein FtsQ</fullName>
    </recommendedName>
</protein>
<dbReference type="PROSITE" id="PS51779">
    <property type="entry name" value="POTRA"/>
    <property type="match status" value="1"/>
</dbReference>
<dbReference type="GO" id="GO:0090529">
    <property type="term" value="P:cell septum assembly"/>
    <property type="evidence" value="ECO:0007669"/>
    <property type="project" value="InterPro"/>
</dbReference>
<dbReference type="Gene3D" id="3.40.50.11690">
    <property type="entry name" value="Cell division protein FtsQ/DivIB"/>
    <property type="match status" value="1"/>
</dbReference>
<evidence type="ECO:0000256" key="8">
    <source>
        <dbReference type="ARBA" id="ARBA00023306"/>
    </source>
</evidence>